<evidence type="ECO:0000313" key="1">
    <source>
        <dbReference type="EMBL" id="KAH9419723.1"/>
    </source>
</evidence>
<comment type="caution">
    <text evidence="1">The sequence shown here is derived from an EMBL/GenBank/DDBJ whole genome shotgun (WGS) entry which is preliminary data.</text>
</comment>
<reference evidence="1 2" key="1">
    <citation type="journal article" date="2018" name="J. Allergy Clin. Immunol.">
        <title>High-quality assembly of Dermatophagoides pteronyssinus genome and transcriptome reveals a wide range of novel allergens.</title>
        <authorList>
            <person name="Liu X.Y."/>
            <person name="Yang K.Y."/>
            <person name="Wang M.Q."/>
            <person name="Kwok J.S."/>
            <person name="Zeng X."/>
            <person name="Yang Z."/>
            <person name="Xiao X.J."/>
            <person name="Lau C.P."/>
            <person name="Li Y."/>
            <person name="Huang Z.M."/>
            <person name="Ba J.G."/>
            <person name="Yim A.K."/>
            <person name="Ouyang C.Y."/>
            <person name="Ngai S.M."/>
            <person name="Chan T.F."/>
            <person name="Leung E.L."/>
            <person name="Liu L."/>
            <person name="Liu Z.G."/>
            <person name="Tsui S.K."/>
        </authorList>
    </citation>
    <scope>NUCLEOTIDE SEQUENCE [LARGE SCALE GENOMIC DNA]</scope>
    <source>
        <strain evidence="1">Derp</strain>
    </source>
</reference>
<gene>
    <name evidence="1" type="ORF">DERP_001553</name>
</gene>
<reference evidence="1 2" key="2">
    <citation type="journal article" date="2022" name="Mol. Biol. Evol.">
        <title>Comparative Genomics Reveals Insights into the Divergent Evolution of Astigmatic Mites and Household Pest Adaptations.</title>
        <authorList>
            <person name="Xiong Q."/>
            <person name="Wan A.T."/>
            <person name="Liu X."/>
            <person name="Fung C.S."/>
            <person name="Xiao X."/>
            <person name="Malainual N."/>
            <person name="Hou J."/>
            <person name="Wang L."/>
            <person name="Wang M."/>
            <person name="Yang K.Y."/>
            <person name="Cui Y."/>
            <person name="Leung E.L."/>
            <person name="Nong W."/>
            <person name="Shin S.K."/>
            <person name="Au S.W."/>
            <person name="Jeong K.Y."/>
            <person name="Chew F.T."/>
            <person name="Hui J.H."/>
            <person name="Leung T.F."/>
            <person name="Tungtrongchitr A."/>
            <person name="Zhong N."/>
            <person name="Liu Z."/>
            <person name="Tsui S.K."/>
        </authorList>
    </citation>
    <scope>NUCLEOTIDE SEQUENCE [LARGE SCALE GENOMIC DNA]</scope>
    <source>
        <strain evidence="1">Derp</strain>
    </source>
</reference>
<keyword evidence="2" id="KW-1185">Reference proteome</keyword>
<sequence>MNFLDACLYNNKINDDHISIRCTCSICSKNLQSTSQLFVGQNVININNNINVHNFIVIHVDNFNVSYDFNSNSGYITENRNNPILAIEEERERKWKKRISRRSLYFAI</sequence>
<proteinExistence type="predicted"/>
<protein>
    <submittedName>
        <fullName evidence="1">Uncharacterized protein</fullName>
    </submittedName>
</protein>
<dbReference type="Proteomes" id="UP000887458">
    <property type="component" value="Unassembled WGS sequence"/>
</dbReference>
<organism evidence="1 2">
    <name type="scientific">Dermatophagoides pteronyssinus</name>
    <name type="common">European house dust mite</name>
    <dbReference type="NCBI Taxonomy" id="6956"/>
    <lineage>
        <taxon>Eukaryota</taxon>
        <taxon>Metazoa</taxon>
        <taxon>Ecdysozoa</taxon>
        <taxon>Arthropoda</taxon>
        <taxon>Chelicerata</taxon>
        <taxon>Arachnida</taxon>
        <taxon>Acari</taxon>
        <taxon>Acariformes</taxon>
        <taxon>Sarcoptiformes</taxon>
        <taxon>Astigmata</taxon>
        <taxon>Psoroptidia</taxon>
        <taxon>Analgoidea</taxon>
        <taxon>Pyroglyphidae</taxon>
        <taxon>Dermatophagoidinae</taxon>
        <taxon>Dermatophagoides</taxon>
    </lineage>
</organism>
<name>A0ABQ8JAU5_DERPT</name>
<accession>A0ABQ8JAU5</accession>
<evidence type="ECO:0000313" key="2">
    <source>
        <dbReference type="Proteomes" id="UP000887458"/>
    </source>
</evidence>
<dbReference type="EMBL" id="NJHN03000054">
    <property type="protein sequence ID" value="KAH9419723.1"/>
    <property type="molecule type" value="Genomic_DNA"/>
</dbReference>